<evidence type="ECO:0000256" key="5">
    <source>
        <dbReference type="ARBA" id="ARBA00022692"/>
    </source>
</evidence>
<keyword evidence="12" id="KW-1185">Reference proteome</keyword>
<keyword evidence="7" id="KW-0406">Ion transport</keyword>
<dbReference type="OrthoDB" id="9810860at2"/>
<evidence type="ECO:0000313" key="11">
    <source>
        <dbReference type="EMBL" id="QDU60884.1"/>
    </source>
</evidence>
<dbReference type="GO" id="GO:1902600">
    <property type="term" value="P:proton transmembrane transport"/>
    <property type="evidence" value="ECO:0007669"/>
    <property type="project" value="InterPro"/>
</dbReference>
<organism evidence="11 12">
    <name type="scientific">Kolteria novifilia</name>
    <dbReference type="NCBI Taxonomy" id="2527975"/>
    <lineage>
        <taxon>Bacteria</taxon>
        <taxon>Pseudomonadati</taxon>
        <taxon>Planctomycetota</taxon>
        <taxon>Planctomycetia</taxon>
        <taxon>Kolteriales</taxon>
        <taxon>Kolteriaceae</taxon>
        <taxon>Kolteria</taxon>
    </lineage>
</organism>
<keyword evidence="5 9" id="KW-0812">Transmembrane</keyword>
<keyword evidence="2" id="KW-0813">Transport</keyword>
<reference evidence="11 12" key="1">
    <citation type="submission" date="2019-02" db="EMBL/GenBank/DDBJ databases">
        <title>Deep-cultivation of Planctomycetes and their phenomic and genomic characterization uncovers novel biology.</title>
        <authorList>
            <person name="Wiegand S."/>
            <person name="Jogler M."/>
            <person name="Boedeker C."/>
            <person name="Pinto D."/>
            <person name="Vollmers J."/>
            <person name="Rivas-Marin E."/>
            <person name="Kohn T."/>
            <person name="Peeters S.H."/>
            <person name="Heuer A."/>
            <person name="Rast P."/>
            <person name="Oberbeckmann S."/>
            <person name="Bunk B."/>
            <person name="Jeske O."/>
            <person name="Meyerdierks A."/>
            <person name="Storesund J.E."/>
            <person name="Kallscheuer N."/>
            <person name="Luecker S."/>
            <person name="Lage O.M."/>
            <person name="Pohl T."/>
            <person name="Merkel B.J."/>
            <person name="Hornburger P."/>
            <person name="Mueller R.-W."/>
            <person name="Bruemmer F."/>
            <person name="Labrenz M."/>
            <person name="Spormann A.M."/>
            <person name="Op den Camp H."/>
            <person name="Overmann J."/>
            <person name="Amann R."/>
            <person name="Jetten M.S.M."/>
            <person name="Mascher T."/>
            <person name="Medema M.H."/>
            <person name="Devos D.P."/>
            <person name="Kaster A.-K."/>
            <person name="Ovreas L."/>
            <person name="Rohde M."/>
            <person name="Galperin M.Y."/>
            <person name="Jogler C."/>
        </authorList>
    </citation>
    <scope>NUCLEOTIDE SEQUENCE [LARGE SCALE GENOMIC DNA]</scope>
    <source>
        <strain evidence="11 12">Pan216</strain>
    </source>
</reference>
<dbReference type="Gene3D" id="1.20.1530.20">
    <property type="match status" value="1"/>
</dbReference>
<feature type="transmembrane region" description="Helical" evidence="9">
    <location>
        <begin position="341"/>
        <end position="361"/>
    </location>
</feature>
<feature type="transmembrane region" description="Helical" evidence="9">
    <location>
        <begin position="249"/>
        <end position="268"/>
    </location>
</feature>
<sequence>MSEYQLLTILAAFAFLYSLVASRLERTPISGPVLYLFAGFVCGASGLQLIHAEFDGDGLKRLAEFTLALVLFTDSATANLSVLRRVKDLPVRLLLVGLPLTILAGFVVGCLFVGQLTLVEIALLATMLAPTDAALGQAVVTNEDVPASVRESLNVESGLNDGICVPVLLGFLALATGEASGRETLWLAIELPIREIGIGAAVGATLGLAGSYAIKACGKRGWIGGSWNQVPVAALAMLCFALSQRLDGSGFIGAFVGGLVFGGSTNTLKDKEAVLNGAEGAGNVLSLLTWFTFGAVVFDRSLEALSWQVVVYAVLSLTLVRMLPVFVSLHGAPVRRDTKLFLGWFGPRGLASVVFVVMVMADQLPGNDTMVAVVTWTVTLSVIVHGLSAEPLATMYGKLVRDRDGEV</sequence>
<feature type="transmembrane region" description="Helical" evidence="9">
    <location>
        <begin position="62"/>
        <end position="82"/>
    </location>
</feature>
<feature type="transmembrane region" description="Helical" evidence="9">
    <location>
        <begin position="280"/>
        <end position="298"/>
    </location>
</feature>
<evidence type="ECO:0000256" key="6">
    <source>
        <dbReference type="ARBA" id="ARBA00022989"/>
    </source>
</evidence>
<dbReference type="GO" id="GO:0015297">
    <property type="term" value="F:antiporter activity"/>
    <property type="evidence" value="ECO:0007669"/>
    <property type="project" value="UniProtKB-KW"/>
</dbReference>
<evidence type="ECO:0000259" key="10">
    <source>
        <dbReference type="Pfam" id="PF00999"/>
    </source>
</evidence>
<evidence type="ECO:0000256" key="2">
    <source>
        <dbReference type="ARBA" id="ARBA00022448"/>
    </source>
</evidence>
<feature type="transmembrane region" description="Helical" evidence="9">
    <location>
        <begin position="310"/>
        <end position="329"/>
    </location>
</feature>
<dbReference type="AlphaFoldDB" id="A0A518B1N0"/>
<evidence type="ECO:0000256" key="8">
    <source>
        <dbReference type="ARBA" id="ARBA00023136"/>
    </source>
</evidence>
<evidence type="ECO:0000313" key="12">
    <source>
        <dbReference type="Proteomes" id="UP000317093"/>
    </source>
</evidence>
<accession>A0A518B1N0</accession>
<feature type="transmembrane region" description="Helical" evidence="9">
    <location>
        <begin position="94"/>
        <end position="118"/>
    </location>
</feature>
<evidence type="ECO:0000256" key="4">
    <source>
        <dbReference type="ARBA" id="ARBA00022475"/>
    </source>
</evidence>
<evidence type="ECO:0000256" key="3">
    <source>
        <dbReference type="ARBA" id="ARBA00022449"/>
    </source>
</evidence>
<feature type="transmembrane region" description="Helical" evidence="9">
    <location>
        <begin position="373"/>
        <end position="393"/>
    </location>
</feature>
<keyword evidence="3" id="KW-0050">Antiport</keyword>
<dbReference type="GO" id="GO:0005886">
    <property type="term" value="C:plasma membrane"/>
    <property type="evidence" value="ECO:0007669"/>
    <property type="project" value="UniProtKB-SubCell"/>
</dbReference>
<keyword evidence="4" id="KW-1003">Cell membrane</keyword>
<proteinExistence type="predicted"/>
<gene>
    <name evidence="11" type="primary">nhaP2</name>
    <name evidence="11" type="ORF">Pan216_17370</name>
</gene>
<feature type="domain" description="Cation/H+ exchanger transmembrane" evidence="10">
    <location>
        <begin position="14"/>
        <end position="393"/>
    </location>
</feature>
<keyword evidence="8 9" id="KW-0472">Membrane</keyword>
<dbReference type="Proteomes" id="UP000317093">
    <property type="component" value="Chromosome"/>
</dbReference>
<dbReference type="EMBL" id="CP036279">
    <property type="protein sequence ID" value="QDU60884.1"/>
    <property type="molecule type" value="Genomic_DNA"/>
</dbReference>
<feature type="transmembrane region" description="Helical" evidence="9">
    <location>
        <begin position="32"/>
        <end position="50"/>
    </location>
</feature>
<dbReference type="InterPro" id="IPR006153">
    <property type="entry name" value="Cation/H_exchanger_TM"/>
</dbReference>
<dbReference type="Pfam" id="PF00999">
    <property type="entry name" value="Na_H_Exchanger"/>
    <property type="match status" value="1"/>
</dbReference>
<dbReference type="PANTHER" id="PTHR32507">
    <property type="entry name" value="NA(+)/H(+) ANTIPORTER 1"/>
    <property type="match status" value="1"/>
</dbReference>
<evidence type="ECO:0000256" key="7">
    <source>
        <dbReference type="ARBA" id="ARBA00023065"/>
    </source>
</evidence>
<evidence type="ECO:0000256" key="1">
    <source>
        <dbReference type="ARBA" id="ARBA00004651"/>
    </source>
</evidence>
<dbReference type="InterPro" id="IPR038770">
    <property type="entry name" value="Na+/solute_symporter_sf"/>
</dbReference>
<dbReference type="KEGG" id="knv:Pan216_17370"/>
<name>A0A518B1N0_9BACT</name>
<protein>
    <submittedName>
        <fullName evidence="11">K(+)/H(+) antiporter NhaP2</fullName>
    </submittedName>
</protein>
<comment type="subcellular location">
    <subcellularLocation>
        <location evidence="1">Cell membrane</location>
        <topology evidence="1">Multi-pass membrane protein</topology>
    </subcellularLocation>
</comment>
<dbReference type="RefSeq" id="WP_145257411.1">
    <property type="nucleotide sequence ID" value="NZ_CP036279.1"/>
</dbReference>
<evidence type="ECO:0000256" key="9">
    <source>
        <dbReference type="SAM" id="Phobius"/>
    </source>
</evidence>
<keyword evidence="6 9" id="KW-1133">Transmembrane helix</keyword>
<dbReference type="PANTHER" id="PTHR32507:SF8">
    <property type="entry name" value="CNH1P"/>
    <property type="match status" value="1"/>
</dbReference>